<dbReference type="InterPro" id="IPR052855">
    <property type="entry name" value="CKAP2-like"/>
</dbReference>
<keyword evidence="4" id="KW-0597">Phosphoprotein</keyword>
<dbReference type="InterPro" id="IPR029197">
    <property type="entry name" value="CKAP2_C"/>
</dbReference>
<evidence type="ECO:0000313" key="8">
    <source>
        <dbReference type="EMBL" id="KAK3100355.1"/>
    </source>
</evidence>
<comment type="subcellular location">
    <subcellularLocation>
        <location evidence="1">Cytoplasm</location>
        <location evidence="1">Cytoskeleton</location>
    </subcellularLocation>
</comment>
<dbReference type="PANTHER" id="PTHR47078">
    <property type="entry name" value="CYTOSKELETON-ASSOCIATED PROTEIN 2-LIKE"/>
    <property type="match status" value="1"/>
</dbReference>
<comment type="caution">
    <text evidence="8">The sequence shown here is derived from an EMBL/GenBank/DDBJ whole genome shotgun (WGS) entry which is preliminary data.</text>
</comment>
<dbReference type="Pfam" id="PF15297">
    <property type="entry name" value="CKAP2_C"/>
    <property type="match status" value="1"/>
</dbReference>
<evidence type="ECO:0000256" key="2">
    <source>
        <dbReference type="ARBA" id="ARBA00009468"/>
    </source>
</evidence>
<dbReference type="AlphaFoldDB" id="A0AA89BZQ7"/>
<protein>
    <recommendedName>
        <fullName evidence="7">Cytoskeleton-associated protein 2 C-terminal domain-containing protein</fullName>
    </recommendedName>
</protein>
<dbReference type="Proteomes" id="UP001186944">
    <property type="component" value="Unassembled WGS sequence"/>
</dbReference>
<sequence length="382" mass="43282">RRHSDVITGEVKTRTPGILKRKSCLPMIPDSTSSSEGEENRTTVSDGIKTPGRNVRFRSPDLTQDKPHAHFRKTPNKKTQESMRGRLDDWLKAKGRTPSKFRHLMCFDAHLSAKKRMDPKRKRSLTVEELSQQQETMEKESRAVTNLQDKFDLAQSDDLSRIRSTGSISDDLSLEDQLDSMLEECTTLFDAGCPLQDTLKWLDQIEENMDMAASSAKFYICKARVLQSSGDTDSVLQVFESAVRNNAQPAAELATSLTEIVKEVIKEREQHARKQTTVQRQVDETNIFESSAIKFVVKEVTPFSKRKRKSSGVVTSPTTSCAVVTPVRRSTRRSLADLPEVFHDKTPVYNKLEEISSEERKRTLYLPNTALDLEMTCDNVPL</sequence>
<comment type="similarity">
    <text evidence="2">Belongs to the CKAP2 family.</text>
</comment>
<dbReference type="Gene3D" id="1.25.40.430">
    <property type="match status" value="1"/>
</dbReference>
<proteinExistence type="inferred from homology"/>
<evidence type="ECO:0000256" key="5">
    <source>
        <dbReference type="ARBA" id="ARBA00023212"/>
    </source>
</evidence>
<organism evidence="8 9">
    <name type="scientific">Pinctada imbricata</name>
    <name type="common">Atlantic pearl-oyster</name>
    <name type="synonym">Pinctada martensii</name>
    <dbReference type="NCBI Taxonomy" id="66713"/>
    <lineage>
        <taxon>Eukaryota</taxon>
        <taxon>Metazoa</taxon>
        <taxon>Spiralia</taxon>
        <taxon>Lophotrochozoa</taxon>
        <taxon>Mollusca</taxon>
        <taxon>Bivalvia</taxon>
        <taxon>Autobranchia</taxon>
        <taxon>Pteriomorphia</taxon>
        <taxon>Pterioida</taxon>
        <taxon>Pterioidea</taxon>
        <taxon>Pteriidae</taxon>
        <taxon>Pinctada</taxon>
    </lineage>
</organism>
<dbReference type="GO" id="GO:0005813">
    <property type="term" value="C:centrosome"/>
    <property type="evidence" value="ECO:0007669"/>
    <property type="project" value="TreeGrafter"/>
</dbReference>
<feature type="domain" description="Cytoskeleton-associated protein 2 C-terminal" evidence="7">
    <location>
        <begin position="175"/>
        <end position="275"/>
    </location>
</feature>
<feature type="non-terminal residue" evidence="8">
    <location>
        <position position="1"/>
    </location>
</feature>
<evidence type="ECO:0000256" key="6">
    <source>
        <dbReference type="SAM" id="MobiDB-lite"/>
    </source>
</evidence>
<keyword evidence="5" id="KW-0206">Cytoskeleton</keyword>
<keyword evidence="9" id="KW-1185">Reference proteome</keyword>
<evidence type="ECO:0000256" key="4">
    <source>
        <dbReference type="ARBA" id="ARBA00022553"/>
    </source>
</evidence>
<dbReference type="GO" id="GO:0005829">
    <property type="term" value="C:cytosol"/>
    <property type="evidence" value="ECO:0007669"/>
    <property type="project" value="TreeGrafter"/>
</dbReference>
<gene>
    <name evidence="8" type="ORF">FSP39_018627</name>
</gene>
<evidence type="ECO:0000259" key="7">
    <source>
        <dbReference type="Pfam" id="PF15297"/>
    </source>
</evidence>
<accession>A0AA89BZQ7</accession>
<dbReference type="EMBL" id="VSWD01000006">
    <property type="protein sequence ID" value="KAK3100355.1"/>
    <property type="molecule type" value="Genomic_DNA"/>
</dbReference>
<dbReference type="GO" id="GO:0072686">
    <property type="term" value="C:mitotic spindle"/>
    <property type="evidence" value="ECO:0007669"/>
    <property type="project" value="TreeGrafter"/>
</dbReference>
<feature type="region of interest" description="Disordered" evidence="6">
    <location>
        <begin position="22"/>
        <end position="83"/>
    </location>
</feature>
<name>A0AA89BZQ7_PINIB</name>
<reference evidence="8" key="1">
    <citation type="submission" date="2019-08" db="EMBL/GenBank/DDBJ databases">
        <title>The improved chromosome-level genome for the pearl oyster Pinctada fucata martensii using PacBio sequencing and Hi-C.</title>
        <authorList>
            <person name="Zheng Z."/>
        </authorList>
    </citation>
    <scope>NUCLEOTIDE SEQUENCE</scope>
    <source>
        <strain evidence="8">ZZ-2019</strain>
        <tissue evidence="8">Adductor muscle</tissue>
    </source>
</reference>
<keyword evidence="3" id="KW-0963">Cytoplasm</keyword>
<dbReference type="PANTHER" id="PTHR47078:SF1">
    <property type="entry name" value="CYTOSKELETON-ASSOCIATED PROTEIN 2-LIKE"/>
    <property type="match status" value="1"/>
</dbReference>
<evidence type="ECO:0000256" key="3">
    <source>
        <dbReference type="ARBA" id="ARBA00022490"/>
    </source>
</evidence>
<evidence type="ECO:0000313" key="9">
    <source>
        <dbReference type="Proteomes" id="UP001186944"/>
    </source>
</evidence>
<evidence type="ECO:0000256" key="1">
    <source>
        <dbReference type="ARBA" id="ARBA00004245"/>
    </source>
</evidence>